<dbReference type="OrthoDB" id="9808814at2"/>
<dbReference type="PIRSF" id="PIRSF000126">
    <property type="entry name" value="11-beta-HSD1"/>
    <property type="match status" value="1"/>
</dbReference>
<dbReference type="SUPFAM" id="SSF51735">
    <property type="entry name" value="NAD(P)-binding Rossmann-fold domains"/>
    <property type="match status" value="1"/>
</dbReference>
<keyword evidence="5" id="KW-1185">Reference proteome</keyword>
<evidence type="ECO:0000256" key="3">
    <source>
        <dbReference type="RuleBase" id="RU000363"/>
    </source>
</evidence>
<dbReference type="PRINTS" id="PR00081">
    <property type="entry name" value="GDHRDH"/>
</dbReference>
<dbReference type="PANTHER" id="PTHR42901:SF1">
    <property type="entry name" value="ALCOHOL DEHYDROGENASE"/>
    <property type="match status" value="1"/>
</dbReference>
<dbReference type="EMBL" id="NBWU01000004">
    <property type="protein sequence ID" value="PCE63764.1"/>
    <property type="molecule type" value="Genomic_DNA"/>
</dbReference>
<comment type="similarity">
    <text evidence="1 3">Belongs to the short-chain dehydrogenases/reductases (SDR) family.</text>
</comment>
<dbReference type="AlphaFoldDB" id="A0A2A4G737"/>
<dbReference type="PANTHER" id="PTHR42901">
    <property type="entry name" value="ALCOHOL DEHYDROGENASE"/>
    <property type="match status" value="1"/>
</dbReference>
<sequence length="258" mass="28489">MKNVALITGASSGLGTEFARIHAQNGGDMYIVARRVEKLESLKAELEQQYGVEVRVLAKDLGLPDGPKEIYDQVKQDGVTIDYLINNAGFGGRGKFHERDWDQDRGMIQLNVMALTALTRYFLPHMVERNQGKILNVSSTASFMPGPLQAVYFATKAYVTFFSNALAEELHDTAVTVTNLMPGATETEFASTSGMDKTDLFDKTATALSVAQDGYQGMLRGKLDVVSGLTFSQKLMMGMIPFTPKKIMLKQIRQMQEV</sequence>
<dbReference type="GO" id="GO:0016491">
    <property type="term" value="F:oxidoreductase activity"/>
    <property type="evidence" value="ECO:0007669"/>
    <property type="project" value="UniProtKB-KW"/>
</dbReference>
<keyword evidence="2" id="KW-0560">Oxidoreductase</keyword>
<reference evidence="4 5" key="1">
    <citation type="submission" date="2017-04" db="EMBL/GenBank/DDBJ databases">
        <title>A new member of the family Flavobacteriaceae isolated from ascidians.</title>
        <authorList>
            <person name="Chen L."/>
        </authorList>
    </citation>
    <scope>NUCLEOTIDE SEQUENCE [LARGE SCALE GENOMIC DNA]</scope>
    <source>
        <strain evidence="4 5">HQA918</strain>
    </source>
</reference>
<dbReference type="RefSeq" id="WP_097442480.1">
    <property type="nucleotide sequence ID" value="NZ_NBWU01000004.1"/>
</dbReference>
<evidence type="ECO:0000256" key="1">
    <source>
        <dbReference type="ARBA" id="ARBA00006484"/>
    </source>
</evidence>
<accession>A0A2A4G737</accession>
<gene>
    <name evidence="4" type="ORF">B7P33_10845</name>
</gene>
<dbReference type="PRINTS" id="PR00080">
    <property type="entry name" value="SDRFAMILY"/>
</dbReference>
<protein>
    <submittedName>
        <fullName evidence="4">Short-chain dehydrogenase</fullName>
    </submittedName>
</protein>
<comment type="caution">
    <text evidence="4">The sequence shown here is derived from an EMBL/GenBank/DDBJ whole genome shotgun (WGS) entry which is preliminary data.</text>
</comment>
<evidence type="ECO:0000256" key="2">
    <source>
        <dbReference type="ARBA" id="ARBA00023002"/>
    </source>
</evidence>
<dbReference type="Proteomes" id="UP000219559">
    <property type="component" value="Unassembled WGS sequence"/>
</dbReference>
<dbReference type="Pfam" id="PF00106">
    <property type="entry name" value="adh_short"/>
    <property type="match status" value="1"/>
</dbReference>
<organism evidence="4 5">
    <name type="scientific">Sediminicola luteus</name>
    <dbReference type="NCBI Taxonomy" id="319238"/>
    <lineage>
        <taxon>Bacteria</taxon>
        <taxon>Pseudomonadati</taxon>
        <taxon>Bacteroidota</taxon>
        <taxon>Flavobacteriia</taxon>
        <taxon>Flavobacteriales</taxon>
        <taxon>Flavobacteriaceae</taxon>
        <taxon>Sediminicola</taxon>
    </lineage>
</organism>
<dbReference type="InterPro" id="IPR002347">
    <property type="entry name" value="SDR_fam"/>
</dbReference>
<dbReference type="Gene3D" id="3.40.50.720">
    <property type="entry name" value="NAD(P)-binding Rossmann-like Domain"/>
    <property type="match status" value="1"/>
</dbReference>
<name>A0A2A4G737_9FLAO</name>
<dbReference type="InterPro" id="IPR036291">
    <property type="entry name" value="NAD(P)-bd_dom_sf"/>
</dbReference>
<evidence type="ECO:0000313" key="4">
    <source>
        <dbReference type="EMBL" id="PCE63764.1"/>
    </source>
</evidence>
<proteinExistence type="inferred from homology"/>
<evidence type="ECO:0000313" key="5">
    <source>
        <dbReference type="Proteomes" id="UP000219559"/>
    </source>
</evidence>